<evidence type="ECO:0000256" key="5">
    <source>
        <dbReference type="ARBA" id="ARBA00038020"/>
    </source>
</evidence>
<dbReference type="PROSITE" id="PS50191">
    <property type="entry name" value="CRAL_TRIO"/>
    <property type="match status" value="1"/>
</dbReference>
<dbReference type="PANTHER" id="PTHR45657">
    <property type="entry name" value="CRAL-TRIO DOMAIN-CONTAINING PROTEIN YKL091C-RELATED"/>
    <property type="match status" value="1"/>
</dbReference>
<proteinExistence type="inferred from homology"/>
<dbReference type="InterPro" id="IPR036865">
    <property type="entry name" value="CRAL-TRIO_dom_sf"/>
</dbReference>
<dbReference type="Pfam" id="PF00650">
    <property type="entry name" value="CRAL_TRIO"/>
    <property type="match status" value="1"/>
</dbReference>
<dbReference type="AlphaFoldDB" id="A0A2G2VEA5"/>
<dbReference type="EMBL" id="MLFT02000012">
    <property type="protein sequence ID" value="PHT31331.1"/>
    <property type="molecule type" value="Genomic_DNA"/>
</dbReference>
<accession>A0A2G2VEA5</accession>
<dbReference type="GO" id="GO:0000139">
    <property type="term" value="C:Golgi membrane"/>
    <property type="evidence" value="ECO:0007669"/>
    <property type="project" value="UniProtKB-SubCell"/>
</dbReference>
<evidence type="ECO:0000313" key="8">
    <source>
        <dbReference type="Proteomes" id="UP000224567"/>
    </source>
</evidence>
<reference evidence="7 8" key="1">
    <citation type="journal article" date="2017" name="Genome Biol.">
        <title>New reference genome sequences of hot pepper reveal the massive evolution of plant disease-resistance genes by retroduplication.</title>
        <authorList>
            <person name="Kim S."/>
            <person name="Park J."/>
            <person name="Yeom S.I."/>
            <person name="Kim Y.M."/>
            <person name="Seo E."/>
            <person name="Kim K.T."/>
            <person name="Kim M.S."/>
            <person name="Lee J.M."/>
            <person name="Cheong K."/>
            <person name="Shin H.S."/>
            <person name="Kim S.B."/>
            <person name="Han K."/>
            <person name="Lee J."/>
            <person name="Park M."/>
            <person name="Lee H.A."/>
            <person name="Lee H.Y."/>
            <person name="Lee Y."/>
            <person name="Oh S."/>
            <person name="Lee J.H."/>
            <person name="Choi E."/>
            <person name="Choi E."/>
            <person name="Lee S.E."/>
            <person name="Jeon J."/>
            <person name="Kim H."/>
            <person name="Choi G."/>
            <person name="Song H."/>
            <person name="Lee J."/>
            <person name="Lee S.C."/>
            <person name="Kwon J.K."/>
            <person name="Lee H.Y."/>
            <person name="Koo N."/>
            <person name="Hong Y."/>
            <person name="Kim R.W."/>
            <person name="Kang W.H."/>
            <person name="Huh J.H."/>
            <person name="Kang B.C."/>
            <person name="Yang T.J."/>
            <person name="Lee Y.H."/>
            <person name="Bennetzen J.L."/>
            <person name="Choi D."/>
        </authorList>
    </citation>
    <scope>NUCLEOTIDE SEQUENCE [LARGE SCALE GENOMIC DNA]</scope>
    <source>
        <strain evidence="8">cv. PBC81</strain>
    </source>
</reference>
<keyword evidence="8" id="KW-1185">Reference proteome</keyword>
<dbReference type="GO" id="GO:0005886">
    <property type="term" value="C:plasma membrane"/>
    <property type="evidence" value="ECO:0007669"/>
    <property type="project" value="UniProtKB-SubCell"/>
</dbReference>
<dbReference type="PANTHER" id="PTHR45657:SF30">
    <property type="entry name" value="PHOSPHATIDYLINOSITOL_PHOSPHATIDYLCHOLINE TRANSFER PROTEIN SFH12-LIKE"/>
    <property type="match status" value="1"/>
</dbReference>
<comment type="caution">
    <text evidence="7">The sequence shown here is derived from an EMBL/GenBank/DDBJ whole genome shotgun (WGS) entry which is preliminary data.</text>
</comment>
<feature type="domain" description="CRAL-TRIO" evidence="6">
    <location>
        <begin position="50"/>
        <end position="181"/>
    </location>
</feature>
<evidence type="ECO:0000256" key="4">
    <source>
        <dbReference type="ARBA" id="ARBA00023034"/>
    </source>
</evidence>
<evidence type="ECO:0000259" key="6">
    <source>
        <dbReference type="PROSITE" id="PS50191"/>
    </source>
</evidence>
<keyword evidence="3" id="KW-0813">Transport</keyword>
<dbReference type="InterPro" id="IPR001251">
    <property type="entry name" value="CRAL-TRIO_dom"/>
</dbReference>
<dbReference type="CDD" id="cd00170">
    <property type="entry name" value="SEC14"/>
    <property type="match status" value="1"/>
</dbReference>
<dbReference type="STRING" id="33114.A0A2G2VEA5"/>
<dbReference type="SUPFAM" id="SSF52087">
    <property type="entry name" value="CRAL/TRIO domain"/>
    <property type="match status" value="1"/>
</dbReference>
<evidence type="ECO:0000256" key="3">
    <source>
        <dbReference type="ARBA" id="ARBA00022927"/>
    </source>
</evidence>
<dbReference type="SMART" id="SM00516">
    <property type="entry name" value="SEC14"/>
    <property type="match status" value="1"/>
</dbReference>
<dbReference type="OrthoDB" id="1434354at2759"/>
<sequence>MREAKLRWFRHVMRRGTDAPVCRCERLTFDGFMQGKDLYGSILHQTPLIRYLKYYVQKFERTINEKMPACSLVSKRHIDTSTTILDVHEVGLKNFNRSARDIIQCLQAIDDNNYPASLCRMYIINVGSGFNLLWNSVKSFLDPKTTQNIQVIGNKYKSKFLEIIDASELPKFLGGTWTCADKGGCMFSDKVPWNDPEIMRDWDDLLYAEHFHNETLTCKSLSALG</sequence>
<comment type="similarity">
    <text evidence="5">Belongs to the SFH family.</text>
</comment>
<dbReference type="GO" id="GO:0015031">
    <property type="term" value="P:protein transport"/>
    <property type="evidence" value="ECO:0007669"/>
    <property type="project" value="UniProtKB-KW"/>
</dbReference>
<dbReference type="InterPro" id="IPR051026">
    <property type="entry name" value="PI/PC_transfer"/>
</dbReference>
<dbReference type="Proteomes" id="UP000224567">
    <property type="component" value="Unassembled WGS sequence"/>
</dbReference>
<dbReference type="Gene3D" id="3.40.525.10">
    <property type="entry name" value="CRAL-TRIO lipid binding domain"/>
    <property type="match status" value="1"/>
</dbReference>
<reference evidence="8" key="2">
    <citation type="journal article" date="2017" name="J. Anim. Genet.">
        <title>Multiple reference genome sequences of hot pepper reveal the massive evolution of plant disease resistance genes by retroduplication.</title>
        <authorList>
            <person name="Kim S."/>
            <person name="Park J."/>
            <person name="Yeom S.-I."/>
            <person name="Kim Y.-M."/>
            <person name="Seo E."/>
            <person name="Kim K.-T."/>
            <person name="Kim M.-S."/>
            <person name="Lee J.M."/>
            <person name="Cheong K."/>
            <person name="Shin H.-S."/>
            <person name="Kim S.-B."/>
            <person name="Han K."/>
            <person name="Lee J."/>
            <person name="Park M."/>
            <person name="Lee H.-A."/>
            <person name="Lee H.-Y."/>
            <person name="Lee Y."/>
            <person name="Oh S."/>
            <person name="Lee J.H."/>
            <person name="Choi E."/>
            <person name="Choi E."/>
            <person name="Lee S.E."/>
            <person name="Jeon J."/>
            <person name="Kim H."/>
            <person name="Choi G."/>
            <person name="Song H."/>
            <person name="Lee J."/>
            <person name="Lee S.-C."/>
            <person name="Kwon J.-K."/>
            <person name="Lee H.-Y."/>
            <person name="Koo N."/>
            <person name="Hong Y."/>
            <person name="Kim R.W."/>
            <person name="Kang W.-H."/>
            <person name="Huh J.H."/>
            <person name="Kang B.-C."/>
            <person name="Yang T.-J."/>
            <person name="Lee Y.-H."/>
            <person name="Bennetzen J.L."/>
            <person name="Choi D."/>
        </authorList>
    </citation>
    <scope>NUCLEOTIDE SEQUENCE [LARGE SCALE GENOMIC DNA]</scope>
    <source>
        <strain evidence="8">cv. PBC81</strain>
    </source>
</reference>
<evidence type="ECO:0000256" key="1">
    <source>
        <dbReference type="ARBA" id="ARBA00004202"/>
    </source>
</evidence>
<keyword evidence="3" id="KW-0653">Protein transport</keyword>
<gene>
    <name evidence="7" type="ORF">CQW23_27668</name>
</gene>
<keyword evidence="4" id="KW-0333">Golgi apparatus</keyword>
<organism evidence="7 8">
    <name type="scientific">Capsicum baccatum</name>
    <name type="common">Peruvian pepper</name>
    <dbReference type="NCBI Taxonomy" id="33114"/>
    <lineage>
        <taxon>Eukaryota</taxon>
        <taxon>Viridiplantae</taxon>
        <taxon>Streptophyta</taxon>
        <taxon>Embryophyta</taxon>
        <taxon>Tracheophyta</taxon>
        <taxon>Spermatophyta</taxon>
        <taxon>Magnoliopsida</taxon>
        <taxon>eudicotyledons</taxon>
        <taxon>Gunneridae</taxon>
        <taxon>Pentapetalae</taxon>
        <taxon>asterids</taxon>
        <taxon>lamiids</taxon>
        <taxon>Solanales</taxon>
        <taxon>Solanaceae</taxon>
        <taxon>Solanoideae</taxon>
        <taxon>Capsiceae</taxon>
        <taxon>Capsicum</taxon>
    </lineage>
</organism>
<comment type="subcellular location">
    <subcellularLocation>
        <location evidence="1">Cell membrane</location>
        <topology evidence="1">Peripheral membrane protein</topology>
    </subcellularLocation>
    <subcellularLocation>
        <location evidence="2">Golgi apparatus membrane</location>
        <topology evidence="2">Peripheral membrane protein</topology>
    </subcellularLocation>
</comment>
<evidence type="ECO:0000256" key="2">
    <source>
        <dbReference type="ARBA" id="ARBA00004395"/>
    </source>
</evidence>
<evidence type="ECO:0000313" key="7">
    <source>
        <dbReference type="EMBL" id="PHT31331.1"/>
    </source>
</evidence>
<name>A0A2G2VEA5_CAPBA</name>
<protein>
    <submittedName>
        <fullName evidence="7">Phosphatidylinositol/phosphatidylcholine transfer protein SFH10</fullName>
    </submittedName>
</protein>